<keyword evidence="1" id="KW-0732">Signal</keyword>
<evidence type="ECO:0000313" key="3">
    <source>
        <dbReference type="Proteomes" id="UP000295367"/>
    </source>
</evidence>
<feature type="chain" id="PRO_5020970733" evidence="1">
    <location>
        <begin position="25"/>
        <end position="156"/>
    </location>
</feature>
<keyword evidence="3" id="KW-1185">Reference proteome</keyword>
<protein>
    <submittedName>
        <fullName evidence="2">Uncharacterized protein</fullName>
    </submittedName>
</protein>
<evidence type="ECO:0000256" key="1">
    <source>
        <dbReference type="SAM" id="SignalP"/>
    </source>
</evidence>
<evidence type="ECO:0000313" key="2">
    <source>
        <dbReference type="EMBL" id="TCV90115.1"/>
    </source>
</evidence>
<dbReference type="AlphaFoldDB" id="A0A4R3YCE3"/>
<organism evidence="2 3">
    <name type="scientific">Sulfurirhabdus autotrophica</name>
    <dbReference type="NCBI Taxonomy" id="1706046"/>
    <lineage>
        <taxon>Bacteria</taxon>
        <taxon>Pseudomonadati</taxon>
        <taxon>Pseudomonadota</taxon>
        <taxon>Betaproteobacteria</taxon>
        <taxon>Nitrosomonadales</taxon>
        <taxon>Sulfuricellaceae</taxon>
        <taxon>Sulfurirhabdus</taxon>
    </lineage>
</organism>
<dbReference type="Proteomes" id="UP000295367">
    <property type="component" value="Unassembled WGS sequence"/>
</dbReference>
<accession>A0A4R3YCE3</accession>
<comment type="caution">
    <text evidence="2">The sequence shown here is derived from an EMBL/GenBank/DDBJ whole genome shotgun (WGS) entry which is preliminary data.</text>
</comment>
<dbReference type="EMBL" id="SMCO01000001">
    <property type="protein sequence ID" value="TCV90115.1"/>
    <property type="molecule type" value="Genomic_DNA"/>
</dbReference>
<reference evidence="2 3" key="1">
    <citation type="submission" date="2019-03" db="EMBL/GenBank/DDBJ databases">
        <title>Genomic Encyclopedia of Type Strains, Phase IV (KMG-IV): sequencing the most valuable type-strain genomes for metagenomic binning, comparative biology and taxonomic classification.</title>
        <authorList>
            <person name="Goeker M."/>
        </authorList>
    </citation>
    <scope>NUCLEOTIDE SEQUENCE [LARGE SCALE GENOMIC DNA]</scope>
    <source>
        <strain evidence="2 3">DSM 100309</strain>
    </source>
</reference>
<proteinExistence type="predicted"/>
<dbReference type="RefSeq" id="WP_132920857.1">
    <property type="nucleotide sequence ID" value="NZ_SMCO01000001.1"/>
</dbReference>
<gene>
    <name evidence="2" type="ORF">EDC63_10182</name>
</gene>
<feature type="signal peptide" evidence="1">
    <location>
        <begin position="1"/>
        <end position="24"/>
    </location>
</feature>
<name>A0A4R3YCE3_9PROT</name>
<sequence length="156" mass="16208">MNKRMGMILSVVVMASSISHQVNAECFDLKGKVLSSNINATTQLGTIELIGAGGELEGGILGQITNSNTSSLPIVTYLDHTVVFPGKGGFVTRNDVAQLEPVPNDACTFKAKEQLNIVMGTGKFSGASGTGTAIGTVNFCTGTNKFYLSASVCTNP</sequence>